<evidence type="ECO:0000256" key="2">
    <source>
        <dbReference type="ARBA" id="ARBA00023235"/>
    </source>
</evidence>
<evidence type="ECO:0000313" key="5">
    <source>
        <dbReference type="Proteomes" id="UP000234503"/>
    </source>
</evidence>
<dbReference type="InterPro" id="IPR003719">
    <property type="entry name" value="Phenazine_PhzF-like"/>
</dbReference>
<dbReference type="Pfam" id="PF02567">
    <property type="entry name" value="PhzC-PhzF"/>
    <property type="match status" value="1"/>
</dbReference>
<dbReference type="GO" id="GO:0016853">
    <property type="term" value="F:isomerase activity"/>
    <property type="evidence" value="ECO:0007669"/>
    <property type="project" value="UniProtKB-KW"/>
</dbReference>
<reference evidence="4 5" key="1">
    <citation type="submission" date="2017-12" db="EMBL/GenBank/DDBJ databases">
        <title>Characterization of six clinical isolates of Enterochimera gen. nov., a novel genus of the Yersiniaciae family and the three species Enterochimera arupensis sp. nov., Enterochimera coloradensis sp. nov, and Enterochimera californica sp. nov.</title>
        <authorList>
            <person name="Rossi A."/>
            <person name="Fisher M."/>
        </authorList>
    </citation>
    <scope>NUCLEOTIDE SEQUENCE [LARGE SCALE GENOMIC DNA]</scope>
    <source>
        <strain evidence="5">2016-Iso4</strain>
    </source>
</reference>
<feature type="active site" evidence="3">
    <location>
        <position position="47"/>
    </location>
</feature>
<evidence type="ECO:0000256" key="1">
    <source>
        <dbReference type="ARBA" id="ARBA00008270"/>
    </source>
</evidence>
<name>A0A2N5E812_9GAMM</name>
<dbReference type="PIRSF" id="PIRSF016184">
    <property type="entry name" value="PhzC_PhzF"/>
    <property type="match status" value="1"/>
</dbReference>
<dbReference type="GO" id="GO:0005737">
    <property type="term" value="C:cytoplasm"/>
    <property type="evidence" value="ECO:0007669"/>
    <property type="project" value="TreeGrafter"/>
</dbReference>
<keyword evidence="5" id="KW-1185">Reference proteome</keyword>
<evidence type="ECO:0000313" key="4">
    <source>
        <dbReference type="EMBL" id="PLR37622.1"/>
    </source>
</evidence>
<dbReference type="PANTHER" id="PTHR13774:SF39">
    <property type="entry name" value="BIOSYNTHESIS PROTEIN, PUTATIVE-RELATED"/>
    <property type="match status" value="1"/>
</dbReference>
<organism evidence="4 5">
    <name type="scientific">Chimaeribacter coloradensis</name>
    <dbReference type="NCBI Taxonomy" id="2060068"/>
    <lineage>
        <taxon>Bacteria</taxon>
        <taxon>Pseudomonadati</taxon>
        <taxon>Pseudomonadota</taxon>
        <taxon>Gammaproteobacteria</taxon>
        <taxon>Enterobacterales</taxon>
        <taxon>Yersiniaceae</taxon>
        <taxon>Chimaeribacter</taxon>
    </lineage>
</organism>
<dbReference type="NCBIfam" id="TIGR00654">
    <property type="entry name" value="PhzF_family"/>
    <property type="match status" value="1"/>
</dbReference>
<keyword evidence="2" id="KW-0413">Isomerase</keyword>
<dbReference type="SUPFAM" id="SSF54506">
    <property type="entry name" value="Diaminopimelate epimerase-like"/>
    <property type="match status" value="1"/>
</dbReference>
<dbReference type="OrthoDB" id="9788221at2"/>
<dbReference type="EMBL" id="PJZH01000004">
    <property type="protein sequence ID" value="PLR37622.1"/>
    <property type="molecule type" value="Genomic_DNA"/>
</dbReference>
<dbReference type="PANTHER" id="PTHR13774">
    <property type="entry name" value="PHENAZINE BIOSYNTHESIS PROTEIN"/>
    <property type="match status" value="1"/>
</dbReference>
<dbReference type="Proteomes" id="UP000234503">
    <property type="component" value="Unassembled WGS sequence"/>
</dbReference>
<dbReference type="AlphaFoldDB" id="A0A2N5E812"/>
<dbReference type="Gene3D" id="3.10.310.10">
    <property type="entry name" value="Diaminopimelate Epimerase, Chain A, domain 1"/>
    <property type="match status" value="2"/>
</dbReference>
<comment type="similarity">
    <text evidence="1">Belongs to the PhzF family.</text>
</comment>
<dbReference type="RefSeq" id="WP_101823749.1">
    <property type="nucleotide sequence ID" value="NZ_PJZH01000004.1"/>
</dbReference>
<gene>
    <name evidence="4" type="ORF">CYR32_07390</name>
</gene>
<accession>A0A2N5E812</accession>
<evidence type="ECO:0000256" key="3">
    <source>
        <dbReference type="PIRSR" id="PIRSR016184-1"/>
    </source>
</evidence>
<protein>
    <submittedName>
        <fullName evidence="4">PhzF family phenazine biosynthesis protein</fullName>
    </submittedName>
</protein>
<comment type="caution">
    <text evidence="4">The sequence shown here is derived from an EMBL/GenBank/DDBJ whole genome shotgun (WGS) entry which is preliminary data.</text>
</comment>
<sequence length="286" mass="30189">METMNVARIAAFSDRWQGGNPAGVMIAEVLPEEADMQRIAAAVGYSETAFLAPQGEGWRIRYFAPEIEVPFCGHATIAAGAVLATRFGAGTYRLFLNTGEISVEGNSASGLSTAALTSPPTRSEPAPAALVAEALALFGWQESDLDARLPPAWAEGGARHLVLALHDRNTLRAMQYDQAQGKAMMAAHGITTFCLVHAESPTRFHARNPFAIGGVYEDPATGAAAAALGGYLRDIGWPHGGEVEIIQGEDMGVRSLLNIRISDEPGGSIRVAGMARPMDFTGINVA</sequence>
<proteinExistence type="inferred from homology"/>